<sequence length="101" mass="10888">MPATKRYSASTRILDKRAKQRFDKNMTVGIFDQIAHAPYAPAAPVVPSTLVLSSEGKAVAPAPIPAELKALGWDVRHLPEVGHPFWLHDADATFGAISDAI</sequence>
<dbReference type="EMBL" id="JACHWJ010000001">
    <property type="protein sequence ID" value="MBB2956303.1"/>
    <property type="molecule type" value="Genomic_DNA"/>
</dbReference>
<evidence type="ECO:0000313" key="2">
    <source>
        <dbReference type="Proteomes" id="UP000545286"/>
    </source>
</evidence>
<dbReference type="RefSeq" id="WP_183624055.1">
    <property type="nucleotide sequence ID" value="NZ_JACHWJ010000001.1"/>
</dbReference>
<organism evidence="1 2">
    <name type="scientific">Pseudoclavibacter helvolus</name>
    <dbReference type="NCBI Taxonomy" id="255205"/>
    <lineage>
        <taxon>Bacteria</taxon>
        <taxon>Bacillati</taxon>
        <taxon>Actinomycetota</taxon>
        <taxon>Actinomycetes</taxon>
        <taxon>Micrococcales</taxon>
        <taxon>Microbacteriaceae</taxon>
        <taxon>Pseudoclavibacter</taxon>
    </lineage>
</organism>
<accession>A0A7W4UKY0</accession>
<protein>
    <recommendedName>
        <fullName evidence="3">Alpha/beta hydrolase</fullName>
    </recommendedName>
</protein>
<gene>
    <name evidence="1" type="ORF">FHX72_000415</name>
</gene>
<name>A0A7W4UKY0_9MICO</name>
<dbReference type="Proteomes" id="UP000545286">
    <property type="component" value="Unassembled WGS sequence"/>
</dbReference>
<comment type="caution">
    <text evidence="1">The sequence shown here is derived from an EMBL/GenBank/DDBJ whole genome shotgun (WGS) entry which is preliminary data.</text>
</comment>
<proteinExistence type="predicted"/>
<keyword evidence="2" id="KW-1185">Reference proteome</keyword>
<evidence type="ECO:0008006" key="3">
    <source>
        <dbReference type="Google" id="ProtNLM"/>
    </source>
</evidence>
<dbReference type="AlphaFoldDB" id="A0A7W4UKY0"/>
<evidence type="ECO:0000313" key="1">
    <source>
        <dbReference type="EMBL" id="MBB2956303.1"/>
    </source>
</evidence>
<reference evidence="1 2" key="1">
    <citation type="submission" date="2020-08" db="EMBL/GenBank/DDBJ databases">
        <title>Sequencing the genomes of 1000 actinobacteria strains.</title>
        <authorList>
            <person name="Klenk H.-P."/>
        </authorList>
    </citation>
    <scope>NUCLEOTIDE SEQUENCE [LARGE SCALE GENOMIC DNA]</scope>
    <source>
        <strain evidence="1 2">DSM 20419</strain>
    </source>
</reference>